<dbReference type="Gene3D" id="3.40.50.150">
    <property type="entry name" value="Vaccinia Virus protein VP39"/>
    <property type="match status" value="1"/>
</dbReference>
<dbReference type="GO" id="GO:0009007">
    <property type="term" value="F:site-specific DNA-methyltransferase (adenine-specific) activity"/>
    <property type="evidence" value="ECO:0007669"/>
    <property type="project" value="UniProtKB-EC"/>
</dbReference>
<evidence type="ECO:0000256" key="3">
    <source>
        <dbReference type="ARBA" id="ARBA00022691"/>
    </source>
</evidence>
<dbReference type="EMBL" id="AYTS01000100">
    <property type="protein sequence ID" value="OOP56100.1"/>
    <property type="molecule type" value="Genomic_DNA"/>
</dbReference>
<dbReference type="GO" id="GO:0043565">
    <property type="term" value="F:sequence-specific DNA binding"/>
    <property type="evidence" value="ECO:0007669"/>
    <property type="project" value="TreeGrafter"/>
</dbReference>
<name>A0A1V4ASL8_9BACT</name>
<evidence type="ECO:0000313" key="4">
    <source>
        <dbReference type="EMBL" id="OOP56100.1"/>
    </source>
</evidence>
<dbReference type="Proteomes" id="UP000189681">
    <property type="component" value="Unassembled WGS sequence"/>
</dbReference>
<dbReference type="PANTHER" id="PTHR30481">
    <property type="entry name" value="DNA ADENINE METHYLASE"/>
    <property type="match status" value="1"/>
</dbReference>
<keyword evidence="3" id="KW-0949">S-adenosyl-L-methionine</keyword>
<evidence type="ECO:0000256" key="1">
    <source>
        <dbReference type="ARBA" id="ARBA00022603"/>
    </source>
</evidence>
<accession>A0A1V4ASL8</accession>
<dbReference type="InterPro" id="IPR029063">
    <property type="entry name" value="SAM-dependent_MTases_sf"/>
</dbReference>
<evidence type="ECO:0008006" key="6">
    <source>
        <dbReference type="Google" id="ProtNLM"/>
    </source>
</evidence>
<sequence length="169" mass="19891">MSWWYYLNRTTFAGDQLRGGFAVPSTTGRNPVKSFRNATYRLDDIAKRLQNVCIENLPYAECIRRYDSENTLFYCDPPYLGTEHYYGKDSFTQDDHRRLAELLHVVEGKALISHWQNSLYDELYKGWHRYEYSGFKGSYKSEGEEKPKTLECLWSNTYLSEISTLGKFT</sequence>
<comment type="caution">
    <text evidence="4">The sequence shown here is derived from an EMBL/GenBank/DDBJ whole genome shotgun (WGS) entry which is preliminary data.</text>
</comment>
<dbReference type="STRING" id="1004156.AYP45_10990"/>
<protein>
    <recommendedName>
        <fullName evidence="6">DNA adenine methylase</fullName>
    </recommendedName>
</protein>
<dbReference type="GO" id="GO:1904047">
    <property type="term" value="F:S-adenosyl-L-methionine binding"/>
    <property type="evidence" value="ECO:0007669"/>
    <property type="project" value="TreeGrafter"/>
</dbReference>
<reference evidence="4 5" key="1">
    <citation type="journal article" date="2017" name="Water Res.">
        <title>Discovery and metagenomic analysis of an anammox bacterial enrichment related to Candidatus "Brocadia caroliniensis" in a full-scale glycerol-fed nitritation-denitritation separate centrate treatment process.</title>
        <authorList>
            <person name="Park H."/>
            <person name="Brotto A.C."/>
            <person name="van Loosdrecht M.C."/>
            <person name="Chandran K."/>
        </authorList>
    </citation>
    <scope>NUCLEOTIDE SEQUENCE [LARGE SCALE GENOMIC DNA]</scope>
    <source>
        <strain evidence="4">26THWARD</strain>
    </source>
</reference>
<keyword evidence="2" id="KW-0808">Transferase</keyword>
<keyword evidence="1" id="KW-0489">Methyltransferase</keyword>
<gene>
    <name evidence="4" type="ORF">AYP45_10990</name>
</gene>
<dbReference type="GO" id="GO:0006298">
    <property type="term" value="P:mismatch repair"/>
    <property type="evidence" value="ECO:0007669"/>
    <property type="project" value="TreeGrafter"/>
</dbReference>
<evidence type="ECO:0000313" key="5">
    <source>
        <dbReference type="Proteomes" id="UP000189681"/>
    </source>
</evidence>
<dbReference type="GO" id="GO:0009307">
    <property type="term" value="P:DNA restriction-modification system"/>
    <property type="evidence" value="ECO:0007669"/>
    <property type="project" value="InterPro"/>
</dbReference>
<evidence type="ECO:0000256" key="2">
    <source>
        <dbReference type="ARBA" id="ARBA00022679"/>
    </source>
</evidence>
<dbReference type="Pfam" id="PF02086">
    <property type="entry name" value="MethyltransfD12"/>
    <property type="match status" value="1"/>
</dbReference>
<organism evidence="4 5">
    <name type="scientific">Candidatus Brocadia carolinensis</name>
    <dbReference type="NCBI Taxonomy" id="1004156"/>
    <lineage>
        <taxon>Bacteria</taxon>
        <taxon>Pseudomonadati</taxon>
        <taxon>Planctomycetota</taxon>
        <taxon>Candidatus Brocadiia</taxon>
        <taxon>Candidatus Brocadiales</taxon>
        <taxon>Candidatus Brocadiaceae</taxon>
        <taxon>Candidatus Brocadia</taxon>
    </lineage>
</organism>
<dbReference type="AlphaFoldDB" id="A0A1V4ASL8"/>
<dbReference type="SUPFAM" id="SSF53335">
    <property type="entry name" value="S-adenosyl-L-methionine-dependent methyltransferases"/>
    <property type="match status" value="1"/>
</dbReference>
<dbReference type="InterPro" id="IPR012327">
    <property type="entry name" value="MeTrfase_D12"/>
</dbReference>
<proteinExistence type="predicted"/>
<dbReference type="GO" id="GO:0032259">
    <property type="term" value="P:methylation"/>
    <property type="evidence" value="ECO:0007669"/>
    <property type="project" value="UniProtKB-KW"/>
</dbReference>
<dbReference type="PANTHER" id="PTHR30481:SF4">
    <property type="entry name" value="SITE-SPECIFIC DNA-METHYLTRANSFERASE (ADENINE-SPECIFIC)"/>
    <property type="match status" value="1"/>
</dbReference>